<reference evidence="2 3" key="1">
    <citation type="submission" date="2015-07" db="EMBL/GenBank/DDBJ databases">
        <title>The genome of Melipona quadrifasciata.</title>
        <authorList>
            <person name="Pan H."/>
            <person name="Kapheim K."/>
        </authorList>
    </citation>
    <scope>NUCLEOTIDE SEQUENCE [LARGE SCALE GENOMIC DNA]</scope>
    <source>
        <strain evidence="2">0111107301</strain>
        <tissue evidence="2">Whole body</tissue>
    </source>
</reference>
<name>A0A0N0BBS0_9HYME</name>
<feature type="region of interest" description="Disordered" evidence="1">
    <location>
        <begin position="1"/>
        <end position="54"/>
    </location>
</feature>
<organism evidence="2 3">
    <name type="scientific">Melipona quadrifasciata</name>
    <dbReference type="NCBI Taxonomy" id="166423"/>
    <lineage>
        <taxon>Eukaryota</taxon>
        <taxon>Metazoa</taxon>
        <taxon>Ecdysozoa</taxon>
        <taxon>Arthropoda</taxon>
        <taxon>Hexapoda</taxon>
        <taxon>Insecta</taxon>
        <taxon>Pterygota</taxon>
        <taxon>Neoptera</taxon>
        <taxon>Endopterygota</taxon>
        <taxon>Hymenoptera</taxon>
        <taxon>Apocrita</taxon>
        <taxon>Aculeata</taxon>
        <taxon>Apoidea</taxon>
        <taxon>Anthophila</taxon>
        <taxon>Apidae</taxon>
        <taxon>Melipona</taxon>
    </lineage>
</organism>
<evidence type="ECO:0000256" key="1">
    <source>
        <dbReference type="SAM" id="MobiDB-lite"/>
    </source>
</evidence>
<evidence type="ECO:0000313" key="3">
    <source>
        <dbReference type="Proteomes" id="UP000053105"/>
    </source>
</evidence>
<dbReference type="AlphaFoldDB" id="A0A0N0BBS0"/>
<keyword evidence="3" id="KW-1185">Reference proteome</keyword>
<sequence length="178" mass="20550">MTPLPSLPSGLKKKTTNSKSEGTVSSTLIQGLRSRVHRDQVQAARGDNEQGLEERRAAAVTARKKQYVIKPRKKEKCTLMETRLEKRFLYLLKDGNNEAQSNQVEELYNDQMFSISRMELSVSKKLRKYELSESEDSQNQSWRNTKEKSRSDITQQSLIVRFTKTTNDNLSIEIFCEN</sequence>
<dbReference type="Proteomes" id="UP000053105">
    <property type="component" value="Unassembled WGS sequence"/>
</dbReference>
<dbReference type="EMBL" id="KQ435960">
    <property type="protein sequence ID" value="KOX67981.1"/>
    <property type="molecule type" value="Genomic_DNA"/>
</dbReference>
<proteinExistence type="predicted"/>
<feature type="compositionally biased region" description="Polar residues" evidence="1">
    <location>
        <begin position="17"/>
        <end position="29"/>
    </location>
</feature>
<gene>
    <name evidence="2" type="ORF">WN51_07598</name>
</gene>
<evidence type="ECO:0000313" key="2">
    <source>
        <dbReference type="EMBL" id="KOX67981.1"/>
    </source>
</evidence>
<accession>A0A0N0BBS0</accession>
<protein>
    <submittedName>
        <fullName evidence="2">Uncharacterized protein</fullName>
    </submittedName>
</protein>